<feature type="compositionally biased region" description="Polar residues" evidence="1">
    <location>
        <begin position="959"/>
        <end position="971"/>
    </location>
</feature>
<sequence length="989" mass="113148">MAGDKPNKRDLLEELKSIEYRDIVWEERKQLLSDFKFARFKKAIGTALVYRYELSRWQEYCEKYFDRFCCSPNDEHDHHPEDWAQKGLGDEDFKLYLEREKKELERLHGTDWCSSFDAGCLLYAMYPEKKVADYLQFMKATRGIIVRMPVGSDFAQLFYRPYLPEDAEVTVRRDEIGMVHHEARLDPPRSTLIAVLSFLAAVHCSQLRGEHFPSSEPLRSWQSVRVLKNGYPRKKGFDGDDCLEPTCCDDYRPEDLDRMALTLWTNRDGGRLSMIENLGHRFNILASHYMLLRGQEVRLMEFSEMFHQVVSANERRGSGQCVVLVIRTFRATKNQAGNEKYAAVVRHKSAQRCTFGAFAFYAFSMFQKCQGESADKQLREKRPRDSALDGSVAFANSSQSGDKPRGVSSDHDNDDDDDDDDDEDEDDDDDDEGDDYGDDDEGDDYGDDDDDDEDEDDDYDDDDDDDEDWSSLYDGGKSLRKAMDRCKSDSEDEDDVYLPDGFFPPDAHLPRYLHDALLTSNPRWARYKVFPSSKAPTKSLSGQTQYNWHRQFQESFGLHIATPTHAGRHTASREARNLNIGQAEISHALRNQRNSLPLPSSQFALAMGDHWTGRSTCFELPRGEVTPGCDLQRLVFPWIEQAVGEPYSVERYWWELECKDEMEEIDDGSSTFSFYQDVNAKRARAIQARIDEDLEAAKLAKRQTTQQRKLVQPKDLSRIKLSVERDRFKMCFLRLLVRCRRIILQDAAFLLWKATTEDQIAPILEDELFKHPAFLAFQKDLIQHMLAKESQATRGGLLGTTNQGNTKHSSTSSSSSGVHMDSQNRHEQEQMHDMREQMHAMREQQLAIEQVAIKHRDLNQRLTHLALELERSQNEQNETTTALIMSRLAEAMSEAQRLNDELQRITHAPPLFPQPLSTGQNGQDGAALSTLPSNVSMPSILPMPNMPNMPTTPGPSVCPPSSSNVASQPSPTAAKPKVAKRKRQGNKKK</sequence>
<accession>A0A9P6QB33</accession>
<feature type="compositionally biased region" description="Basic residues" evidence="1">
    <location>
        <begin position="977"/>
        <end position="989"/>
    </location>
</feature>
<feature type="region of interest" description="Disordered" evidence="1">
    <location>
        <begin position="376"/>
        <end position="475"/>
    </location>
</feature>
<feature type="region of interest" description="Disordered" evidence="1">
    <location>
        <begin position="795"/>
        <end position="833"/>
    </location>
</feature>
<feature type="region of interest" description="Disordered" evidence="1">
    <location>
        <begin position="908"/>
        <end position="989"/>
    </location>
</feature>
<reference evidence="3" key="1">
    <citation type="journal article" date="2020" name="Fungal Divers.">
        <title>Resolving the Mortierellaceae phylogeny through synthesis of multi-gene phylogenetics and phylogenomics.</title>
        <authorList>
            <person name="Vandepol N."/>
            <person name="Liber J."/>
            <person name="Desiro A."/>
            <person name="Na H."/>
            <person name="Kennedy M."/>
            <person name="Barry K."/>
            <person name="Grigoriev I.V."/>
            <person name="Miller A.N."/>
            <person name="O'Donnell K."/>
            <person name="Stajich J.E."/>
            <person name="Bonito G."/>
        </authorList>
    </citation>
    <scope>NUCLEOTIDE SEQUENCE</scope>
    <source>
        <strain evidence="3">BC1065</strain>
    </source>
</reference>
<dbReference type="PANTHER" id="PTHR48194:SF1">
    <property type="entry name" value="INTEGRATOR COMPLEX SUBUNIT 10-LIKE PROTEIN"/>
    <property type="match status" value="1"/>
</dbReference>
<evidence type="ECO:0000256" key="1">
    <source>
        <dbReference type="SAM" id="MobiDB-lite"/>
    </source>
</evidence>
<feature type="compositionally biased region" description="Basic and acidic residues" evidence="1">
    <location>
        <begin position="822"/>
        <end position="833"/>
    </location>
</feature>
<feature type="domain" description="Ndc10" evidence="2">
    <location>
        <begin position="285"/>
        <end position="369"/>
    </location>
</feature>
<proteinExistence type="predicted"/>
<dbReference type="PANTHER" id="PTHR48194">
    <property type="entry name" value="FINGER PROTEIN, PUTATIVE-RELATED"/>
    <property type="match status" value="1"/>
</dbReference>
<evidence type="ECO:0000259" key="2">
    <source>
        <dbReference type="Pfam" id="PF16787"/>
    </source>
</evidence>
<dbReference type="OrthoDB" id="2409254at2759"/>
<protein>
    <recommendedName>
        <fullName evidence="2">Ndc10 domain-containing protein</fullName>
    </recommendedName>
</protein>
<keyword evidence="4" id="KW-1185">Reference proteome</keyword>
<feature type="compositionally biased region" description="Basic and acidic residues" evidence="1">
    <location>
        <begin position="402"/>
        <end position="411"/>
    </location>
</feature>
<feature type="compositionally biased region" description="Basic and acidic residues" evidence="1">
    <location>
        <begin position="376"/>
        <end position="387"/>
    </location>
</feature>
<feature type="compositionally biased region" description="Acidic residues" evidence="1">
    <location>
        <begin position="412"/>
        <end position="469"/>
    </location>
</feature>
<comment type="caution">
    <text evidence="3">The sequence shown here is derived from an EMBL/GenBank/DDBJ whole genome shotgun (WGS) entry which is preliminary data.</text>
</comment>
<dbReference type="EMBL" id="JAAAJB010000188">
    <property type="protein sequence ID" value="KAG0262416.1"/>
    <property type="molecule type" value="Genomic_DNA"/>
</dbReference>
<dbReference type="InterPro" id="IPR038279">
    <property type="entry name" value="Ndc10_dom2_sf"/>
</dbReference>
<dbReference type="Pfam" id="PF16787">
    <property type="entry name" value="NDC10_II"/>
    <property type="match status" value="1"/>
</dbReference>
<dbReference type="InterPro" id="IPR031872">
    <property type="entry name" value="NDC10_II"/>
</dbReference>
<dbReference type="Gene3D" id="1.10.443.20">
    <property type="entry name" value="Centromere DNA-binding protein complex CBF3 subunit, domain 2"/>
    <property type="match status" value="2"/>
</dbReference>
<dbReference type="InterPro" id="IPR053129">
    <property type="entry name" value="Integrator_complex_assoc"/>
</dbReference>
<evidence type="ECO:0000313" key="4">
    <source>
        <dbReference type="Proteomes" id="UP000807716"/>
    </source>
</evidence>
<evidence type="ECO:0000313" key="3">
    <source>
        <dbReference type="EMBL" id="KAG0262416.1"/>
    </source>
</evidence>
<feature type="compositionally biased region" description="Low complexity" evidence="1">
    <location>
        <begin position="795"/>
        <end position="816"/>
    </location>
</feature>
<gene>
    <name evidence="3" type="ORF">DFQ27_002342</name>
</gene>
<name>A0A9P6QB33_9FUNG</name>
<dbReference type="AlphaFoldDB" id="A0A9P6QB33"/>
<feature type="compositionally biased region" description="Pro residues" evidence="1">
    <location>
        <begin position="944"/>
        <end position="958"/>
    </location>
</feature>
<dbReference type="GO" id="GO:0003677">
    <property type="term" value="F:DNA binding"/>
    <property type="evidence" value="ECO:0007669"/>
    <property type="project" value="InterPro"/>
</dbReference>
<organism evidence="3 4">
    <name type="scientific">Actinomortierella ambigua</name>
    <dbReference type="NCBI Taxonomy" id="1343610"/>
    <lineage>
        <taxon>Eukaryota</taxon>
        <taxon>Fungi</taxon>
        <taxon>Fungi incertae sedis</taxon>
        <taxon>Mucoromycota</taxon>
        <taxon>Mortierellomycotina</taxon>
        <taxon>Mortierellomycetes</taxon>
        <taxon>Mortierellales</taxon>
        <taxon>Mortierellaceae</taxon>
        <taxon>Actinomortierella</taxon>
    </lineage>
</organism>
<dbReference type="Proteomes" id="UP000807716">
    <property type="component" value="Unassembled WGS sequence"/>
</dbReference>